<sequence>MTQSTLNQKDRVWLISRSEGVGLFWNFFFYIGCEVSPVSLEMLLHHQPFTPYTFRHIRNKKSFNFITGIPSGSQTHRSFLQKQEHLVLGWTDSESSSSAALLVLLNTKSAFVGFLF</sequence>
<protein>
    <submittedName>
        <fullName evidence="1">Uncharacterized protein</fullName>
    </submittedName>
</protein>
<reference evidence="1" key="1">
    <citation type="submission" date="2016-05" db="EMBL/GenBank/DDBJ databases">
        <authorList>
            <person name="Lavstsen T."/>
            <person name="Jespersen J.S."/>
        </authorList>
    </citation>
    <scope>NUCLEOTIDE SEQUENCE</scope>
    <source>
        <tissue evidence="1">Brain</tissue>
    </source>
</reference>
<evidence type="ECO:0000313" key="1">
    <source>
        <dbReference type="EMBL" id="SBQ46645.1"/>
    </source>
</evidence>
<accession>A0A1A8ELQ5</accession>
<dbReference type="EMBL" id="HAEB01000227">
    <property type="protein sequence ID" value="SBQ46645.1"/>
    <property type="molecule type" value="Transcribed_RNA"/>
</dbReference>
<reference evidence="1" key="2">
    <citation type="submission" date="2016-06" db="EMBL/GenBank/DDBJ databases">
        <title>The genome of a short-lived fish provides insights into sex chromosome evolution and the genetic control of aging.</title>
        <authorList>
            <person name="Reichwald K."/>
            <person name="Felder M."/>
            <person name="Petzold A."/>
            <person name="Koch P."/>
            <person name="Groth M."/>
            <person name="Platzer M."/>
        </authorList>
    </citation>
    <scope>NUCLEOTIDE SEQUENCE</scope>
    <source>
        <tissue evidence="1">Brain</tissue>
    </source>
</reference>
<organism evidence="1">
    <name type="scientific">Nothobranchius korthausae</name>
    <dbReference type="NCBI Taxonomy" id="1143690"/>
    <lineage>
        <taxon>Eukaryota</taxon>
        <taxon>Metazoa</taxon>
        <taxon>Chordata</taxon>
        <taxon>Craniata</taxon>
        <taxon>Vertebrata</taxon>
        <taxon>Euteleostomi</taxon>
        <taxon>Actinopterygii</taxon>
        <taxon>Neopterygii</taxon>
        <taxon>Teleostei</taxon>
        <taxon>Neoteleostei</taxon>
        <taxon>Acanthomorphata</taxon>
        <taxon>Ovalentaria</taxon>
        <taxon>Atherinomorphae</taxon>
        <taxon>Cyprinodontiformes</taxon>
        <taxon>Nothobranchiidae</taxon>
        <taxon>Nothobranchius</taxon>
    </lineage>
</organism>
<dbReference type="AlphaFoldDB" id="A0A1A8ELQ5"/>
<dbReference type="EMBL" id="HAEC01015621">
    <property type="protein sequence ID" value="SBQ83842.1"/>
    <property type="molecule type" value="Transcribed_RNA"/>
</dbReference>
<name>A0A1A8ELQ5_9TELE</name>
<gene>
    <name evidence="1" type="primary">Nfu_g_1_015527</name>
</gene>
<proteinExistence type="predicted"/>